<evidence type="ECO:0000259" key="7">
    <source>
        <dbReference type="Pfam" id="PF08281"/>
    </source>
</evidence>
<evidence type="ECO:0000313" key="9">
    <source>
        <dbReference type="Proteomes" id="UP000033115"/>
    </source>
</evidence>
<dbReference type="Pfam" id="PF08281">
    <property type="entry name" value="Sigma70_r4_2"/>
    <property type="match status" value="1"/>
</dbReference>
<dbReference type="NCBIfam" id="TIGR02937">
    <property type="entry name" value="sigma70-ECF"/>
    <property type="match status" value="1"/>
</dbReference>
<dbReference type="EMBL" id="CP009933">
    <property type="protein sequence ID" value="AKA67980.1"/>
    <property type="molecule type" value="Genomic_DNA"/>
</dbReference>
<evidence type="ECO:0000256" key="1">
    <source>
        <dbReference type="ARBA" id="ARBA00010641"/>
    </source>
</evidence>
<evidence type="ECO:0000256" key="4">
    <source>
        <dbReference type="ARBA" id="ARBA00023125"/>
    </source>
</evidence>
<dbReference type="InterPro" id="IPR014284">
    <property type="entry name" value="RNA_pol_sigma-70_dom"/>
</dbReference>
<gene>
    <name evidence="8" type="ORF">CSCA_0855</name>
</gene>
<dbReference type="InterPro" id="IPR007627">
    <property type="entry name" value="RNA_pol_sigma70_r2"/>
</dbReference>
<dbReference type="SUPFAM" id="SSF88659">
    <property type="entry name" value="Sigma3 and sigma4 domains of RNA polymerase sigma factors"/>
    <property type="match status" value="1"/>
</dbReference>
<evidence type="ECO:0000256" key="2">
    <source>
        <dbReference type="ARBA" id="ARBA00023015"/>
    </source>
</evidence>
<dbReference type="InterPro" id="IPR013324">
    <property type="entry name" value="RNA_pol_sigma_r3/r4-like"/>
</dbReference>
<comment type="similarity">
    <text evidence="1">Belongs to the sigma-70 factor family. ECF subfamily.</text>
</comment>
<dbReference type="Gene3D" id="1.10.10.10">
    <property type="entry name" value="Winged helix-like DNA-binding domain superfamily/Winged helix DNA-binding domain"/>
    <property type="match status" value="1"/>
</dbReference>
<organism evidence="8 9">
    <name type="scientific">Clostridium scatologenes</name>
    <dbReference type="NCBI Taxonomy" id="1548"/>
    <lineage>
        <taxon>Bacteria</taxon>
        <taxon>Bacillati</taxon>
        <taxon>Bacillota</taxon>
        <taxon>Clostridia</taxon>
        <taxon>Eubacteriales</taxon>
        <taxon>Clostridiaceae</taxon>
        <taxon>Clostridium</taxon>
    </lineage>
</organism>
<keyword evidence="4" id="KW-0238">DNA-binding</keyword>
<dbReference type="GO" id="GO:0003677">
    <property type="term" value="F:DNA binding"/>
    <property type="evidence" value="ECO:0007669"/>
    <property type="project" value="UniProtKB-KW"/>
</dbReference>
<protein>
    <submittedName>
        <fullName evidence="8">RNA polymerase, sigma-24 subunit, ECF subfamily</fullName>
    </submittedName>
</protein>
<dbReference type="Pfam" id="PF04542">
    <property type="entry name" value="Sigma70_r2"/>
    <property type="match status" value="1"/>
</dbReference>
<dbReference type="InterPro" id="IPR036388">
    <property type="entry name" value="WH-like_DNA-bd_sf"/>
</dbReference>
<keyword evidence="2" id="KW-0805">Transcription regulation</keyword>
<dbReference type="SUPFAM" id="SSF88946">
    <property type="entry name" value="Sigma2 domain of RNA polymerase sigma factors"/>
    <property type="match status" value="1"/>
</dbReference>
<dbReference type="GO" id="GO:0016987">
    <property type="term" value="F:sigma factor activity"/>
    <property type="evidence" value="ECO:0007669"/>
    <property type="project" value="UniProtKB-KW"/>
</dbReference>
<reference evidence="8 9" key="1">
    <citation type="journal article" date="2015" name="J. Biotechnol.">
        <title>Complete genome sequence of a malodorant-producing acetogen, Clostridium scatologenes ATCC 25775(T).</title>
        <authorList>
            <person name="Zhu Z."/>
            <person name="Guo T."/>
            <person name="Zheng H."/>
            <person name="Song T."/>
            <person name="Ouyang P."/>
            <person name="Xie J."/>
        </authorList>
    </citation>
    <scope>NUCLEOTIDE SEQUENCE [LARGE SCALE GENOMIC DNA]</scope>
    <source>
        <strain evidence="8 9">ATCC 25775</strain>
    </source>
</reference>
<evidence type="ECO:0000313" key="8">
    <source>
        <dbReference type="EMBL" id="AKA67980.1"/>
    </source>
</evidence>
<sequence>MDSISDEELFEEIKEGKNQNMESIVARYYKIIFRYIYNKINDYHMAQDLCQEVFCKIYEKRKSYSKEYLFKPWLYKIAYNSIIDYTRGKTYRNRNKVTVLDENIKEKTNVIEYKLFNNNIDDMLEGLSEAQKEVVKLRFCEQLSIEDIAIITDSNINTVKSRLYQGIKLIKSRLNKVGGGLDEAKSQ</sequence>
<dbReference type="AlphaFoldDB" id="A0A0E3JXB2"/>
<accession>A0A0E3JXB2</accession>
<dbReference type="InterPro" id="IPR039425">
    <property type="entry name" value="RNA_pol_sigma-70-like"/>
</dbReference>
<evidence type="ECO:0000256" key="3">
    <source>
        <dbReference type="ARBA" id="ARBA00023082"/>
    </source>
</evidence>
<feature type="domain" description="RNA polymerase sigma-70 region 2" evidence="6">
    <location>
        <begin position="25"/>
        <end position="89"/>
    </location>
</feature>
<keyword evidence="9" id="KW-1185">Reference proteome</keyword>
<keyword evidence="5" id="KW-0804">Transcription</keyword>
<proteinExistence type="inferred from homology"/>
<dbReference type="PANTHER" id="PTHR43133">
    <property type="entry name" value="RNA POLYMERASE ECF-TYPE SIGMA FACTO"/>
    <property type="match status" value="1"/>
</dbReference>
<keyword evidence="3" id="KW-0731">Sigma factor</keyword>
<dbReference type="GO" id="GO:0006352">
    <property type="term" value="P:DNA-templated transcription initiation"/>
    <property type="evidence" value="ECO:0007669"/>
    <property type="project" value="InterPro"/>
</dbReference>
<dbReference type="InterPro" id="IPR013249">
    <property type="entry name" value="RNA_pol_sigma70_r4_t2"/>
</dbReference>
<dbReference type="RefSeq" id="WP_029162763.1">
    <property type="nucleotide sequence ID" value="NZ_CP009933.1"/>
</dbReference>
<dbReference type="PANTHER" id="PTHR43133:SF8">
    <property type="entry name" value="RNA POLYMERASE SIGMA FACTOR HI_1459-RELATED"/>
    <property type="match status" value="1"/>
</dbReference>
<evidence type="ECO:0000259" key="6">
    <source>
        <dbReference type="Pfam" id="PF04542"/>
    </source>
</evidence>
<dbReference type="Proteomes" id="UP000033115">
    <property type="component" value="Chromosome"/>
</dbReference>
<dbReference type="CDD" id="cd06171">
    <property type="entry name" value="Sigma70_r4"/>
    <property type="match status" value="1"/>
</dbReference>
<feature type="domain" description="RNA polymerase sigma factor 70 region 4 type 2" evidence="7">
    <location>
        <begin position="119"/>
        <end position="168"/>
    </location>
</feature>
<dbReference type="STRING" id="1548.CSCA_0855"/>
<dbReference type="Gene3D" id="1.10.1740.10">
    <property type="match status" value="1"/>
</dbReference>
<name>A0A0E3JXB2_CLOSL</name>
<dbReference type="KEGG" id="csq:CSCA_0855"/>
<evidence type="ECO:0000256" key="5">
    <source>
        <dbReference type="ARBA" id="ARBA00023163"/>
    </source>
</evidence>
<dbReference type="HOGENOM" id="CLU_047691_3_4_9"/>
<dbReference type="InterPro" id="IPR013325">
    <property type="entry name" value="RNA_pol_sigma_r2"/>
</dbReference>